<evidence type="ECO:0000313" key="7">
    <source>
        <dbReference type="Proteomes" id="UP000192273"/>
    </source>
</evidence>
<evidence type="ECO:0000256" key="1">
    <source>
        <dbReference type="ARBA" id="ARBA00022723"/>
    </source>
</evidence>
<accession>A0A1V0RKL4</accession>
<dbReference type="Pfam" id="PF00149">
    <property type="entry name" value="Metallophos"/>
    <property type="match status" value="1"/>
</dbReference>
<feature type="domain" description="Calcineurin-like phosphoesterase" evidence="5">
    <location>
        <begin position="3"/>
        <end position="198"/>
    </location>
</feature>
<dbReference type="CDD" id="cd07402">
    <property type="entry name" value="MPP_GpdQ"/>
    <property type="match status" value="1"/>
</dbReference>
<keyword evidence="2 6" id="KW-0378">Hydrolase</keyword>
<dbReference type="SUPFAM" id="SSF56300">
    <property type="entry name" value="Metallo-dependent phosphatases"/>
    <property type="match status" value="1"/>
</dbReference>
<dbReference type="AlphaFoldDB" id="A0A1V0RKL4"/>
<gene>
    <name evidence="6" type="primary">cpdA</name>
    <name evidence="6" type="ORF">ROSMUCSMR3_00824</name>
</gene>
<dbReference type="RefSeq" id="WP_081506545.1">
    <property type="nucleotide sequence ID" value="NZ_CP020474.1"/>
</dbReference>
<dbReference type="InterPro" id="IPR026575">
    <property type="entry name" value="GpdQ/CpdA-like"/>
</dbReference>
<dbReference type="PANTHER" id="PTHR42988">
    <property type="entry name" value="PHOSPHOHYDROLASE"/>
    <property type="match status" value="1"/>
</dbReference>
<organism evidence="6 7">
    <name type="scientific">Roseovarius mucosus</name>
    <dbReference type="NCBI Taxonomy" id="215743"/>
    <lineage>
        <taxon>Bacteria</taxon>
        <taxon>Pseudomonadati</taxon>
        <taxon>Pseudomonadota</taxon>
        <taxon>Alphaproteobacteria</taxon>
        <taxon>Rhodobacterales</taxon>
        <taxon>Roseobacteraceae</taxon>
        <taxon>Roseovarius</taxon>
    </lineage>
</organism>
<evidence type="ECO:0000256" key="2">
    <source>
        <dbReference type="ARBA" id="ARBA00022801"/>
    </source>
</evidence>
<dbReference type="OrthoDB" id="651281at2"/>
<keyword evidence="3" id="KW-0408">Iron</keyword>
<dbReference type="GO" id="GO:0046872">
    <property type="term" value="F:metal ion binding"/>
    <property type="evidence" value="ECO:0007669"/>
    <property type="project" value="UniProtKB-KW"/>
</dbReference>
<dbReference type="KEGG" id="rmm:ROSMUCSMR3_00824"/>
<dbReference type="Proteomes" id="UP000192273">
    <property type="component" value="Chromosome"/>
</dbReference>
<dbReference type="EC" id="3.1.4.53" evidence="6"/>
<protein>
    <submittedName>
        <fullName evidence="6">3',5'-cyclic adenosine monophosphate phosphodiesterase CpdA</fullName>
        <ecNumber evidence="6">3.1.4.53</ecNumber>
    </submittedName>
</protein>
<dbReference type="EMBL" id="CP020474">
    <property type="protein sequence ID" value="ARE82323.1"/>
    <property type="molecule type" value="Genomic_DNA"/>
</dbReference>
<keyword evidence="7" id="KW-1185">Reference proteome</keyword>
<dbReference type="Gene3D" id="3.60.21.10">
    <property type="match status" value="1"/>
</dbReference>
<sequence length="266" mass="28867">MHKILVFTDVHIVAQGQTIIGLDPFARFTQGLAHALTRHPDAARIVLCGDLTHRAAPEEYARLREALADCPLPVSLMLGNHDRRAAFLTAFPETTQMDSGHIQHTADIGAYRLICLDTLDEAAPDLHSGWLCPARLDWLDQRLNEAGPRPVIVFTHHPPIDTGFAGMDAIGLRNRDELIARLSAADNVVQIMSGHIHRTVQGSAGGIPTAILKSPCHQMPMSLDAQDTSLSIDEPGAYGLLLLTETGVIVHTEDFTLPATLSATYS</sequence>
<evidence type="ECO:0000313" key="6">
    <source>
        <dbReference type="EMBL" id="ARE82323.1"/>
    </source>
</evidence>
<dbReference type="PANTHER" id="PTHR42988:SF2">
    <property type="entry name" value="CYCLIC NUCLEOTIDE PHOSPHODIESTERASE CBUA0032-RELATED"/>
    <property type="match status" value="1"/>
</dbReference>
<dbReference type="InterPro" id="IPR029052">
    <property type="entry name" value="Metallo-depent_PP-like"/>
</dbReference>
<evidence type="ECO:0000256" key="3">
    <source>
        <dbReference type="ARBA" id="ARBA00023004"/>
    </source>
</evidence>
<name>A0A1V0RKL4_9RHOB</name>
<evidence type="ECO:0000259" key="5">
    <source>
        <dbReference type="Pfam" id="PF00149"/>
    </source>
</evidence>
<dbReference type="InterPro" id="IPR050884">
    <property type="entry name" value="CNP_phosphodiesterase-III"/>
</dbReference>
<proteinExistence type="inferred from homology"/>
<reference evidence="6 7" key="1">
    <citation type="submission" date="2017-03" db="EMBL/GenBank/DDBJ databases">
        <title>Genome Sequence of Roseovarius mucosus strain SMR3 Isolated from a culture of the Diatom Skeletonema marinoi.</title>
        <authorList>
            <person name="Topel M."/>
            <person name="Pinder M."/>
            <person name="Johansson O.N."/>
            <person name="Kourtchenko O."/>
            <person name="Godhe A."/>
            <person name="Clarke A.K."/>
        </authorList>
    </citation>
    <scope>NUCLEOTIDE SEQUENCE [LARGE SCALE GENOMIC DNA]</scope>
    <source>
        <strain evidence="6 7">SMR3</strain>
    </source>
</reference>
<keyword evidence="1" id="KW-0479">Metal-binding</keyword>
<evidence type="ECO:0000256" key="4">
    <source>
        <dbReference type="ARBA" id="ARBA00025742"/>
    </source>
</evidence>
<comment type="similarity">
    <text evidence="4">Belongs to the cyclic nucleotide phosphodiesterase class-III family.</text>
</comment>
<dbReference type="GO" id="GO:0004115">
    <property type="term" value="F:3',5'-cyclic-AMP phosphodiesterase activity"/>
    <property type="evidence" value="ECO:0007669"/>
    <property type="project" value="UniProtKB-EC"/>
</dbReference>
<dbReference type="InterPro" id="IPR004843">
    <property type="entry name" value="Calcineurin-like_PHP"/>
</dbReference>